<proteinExistence type="predicted"/>
<evidence type="ECO:0000256" key="1">
    <source>
        <dbReference type="ARBA" id="ARBA00023015"/>
    </source>
</evidence>
<comment type="caution">
    <text evidence="5">The sequence shown here is derived from an EMBL/GenBank/DDBJ whole genome shotgun (WGS) entry which is preliminary data.</text>
</comment>
<keyword evidence="1" id="KW-0805">Transcription regulation</keyword>
<keyword evidence="3" id="KW-0804">Transcription</keyword>
<dbReference type="Pfam" id="PF12802">
    <property type="entry name" value="MarR_2"/>
    <property type="match status" value="1"/>
</dbReference>
<dbReference type="InterPro" id="IPR000835">
    <property type="entry name" value="HTH_MarR-typ"/>
</dbReference>
<dbReference type="PROSITE" id="PS01117">
    <property type="entry name" value="HTH_MARR_1"/>
    <property type="match status" value="1"/>
</dbReference>
<reference evidence="5" key="1">
    <citation type="journal article" date="2014" name="Int. J. Syst. Evol. Microbiol.">
        <title>Complete genome sequence of Corynebacterium casei LMG S-19264T (=DSM 44701T), isolated from a smear-ripened cheese.</title>
        <authorList>
            <consortium name="US DOE Joint Genome Institute (JGI-PGF)"/>
            <person name="Walter F."/>
            <person name="Albersmeier A."/>
            <person name="Kalinowski J."/>
            <person name="Ruckert C."/>
        </authorList>
    </citation>
    <scope>NUCLEOTIDE SEQUENCE</scope>
    <source>
        <strain evidence="5">VKM Ac-1020</strain>
    </source>
</reference>
<dbReference type="Proteomes" id="UP001142462">
    <property type="component" value="Unassembled WGS sequence"/>
</dbReference>
<evidence type="ECO:0000256" key="3">
    <source>
        <dbReference type="ARBA" id="ARBA00023163"/>
    </source>
</evidence>
<sequence length="152" mass="16482">MPDDVPTRAALADLADAVLTLARELDLRVGEDPEIIPLTATARMVLRFVHHHPGVSPSGIADRLALKRPNVSEALRQLERLGLVSRSRPAGDGRGVVVAITPLAEANLERLRRVWARALSPAADLDVAMLTDTMSALADEVARDRREADDRS</sequence>
<keyword evidence="2" id="KW-0238">DNA-binding</keyword>
<dbReference type="GO" id="GO:0006950">
    <property type="term" value="P:response to stress"/>
    <property type="evidence" value="ECO:0007669"/>
    <property type="project" value="TreeGrafter"/>
</dbReference>
<protein>
    <recommendedName>
        <fullName evidence="4">HTH marR-type domain-containing protein</fullName>
    </recommendedName>
</protein>
<dbReference type="PANTHER" id="PTHR33164">
    <property type="entry name" value="TRANSCRIPTIONAL REGULATOR, MARR FAMILY"/>
    <property type="match status" value="1"/>
</dbReference>
<evidence type="ECO:0000259" key="4">
    <source>
        <dbReference type="PROSITE" id="PS50995"/>
    </source>
</evidence>
<dbReference type="GO" id="GO:0003700">
    <property type="term" value="F:DNA-binding transcription factor activity"/>
    <property type="evidence" value="ECO:0007669"/>
    <property type="project" value="InterPro"/>
</dbReference>
<gene>
    <name evidence="5" type="ORF">GCM10017576_16300</name>
</gene>
<evidence type="ECO:0000313" key="6">
    <source>
        <dbReference type="Proteomes" id="UP001142462"/>
    </source>
</evidence>
<dbReference type="PANTHER" id="PTHR33164:SF43">
    <property type="entry name" value="HTH-TYPE TRANSCRIPTIONAL REPRESSOR YETL"/>
    <property type="match status" value="1"/>
</dbReference>
<keyword evidence="6" id="KW-1185">Reference proteome</keyword>
<dbReference type="EMBL" id="BSEJ01000006">
    <property type="protein sequence ID" value="GLJ61501.1"/>
    <property type="molecule type" value="Genomic_DNA"/>
</dbReference>
<evidence type="ECO:0000256" key="2">
    <source>
        <dbReference type="ARBA" id="ARBA00023125"/>
    </source>
</evidence>
<organism evidence="5 6">
    <name type="scientific">Microbacterium barkeri</name>
    <dbReference type="NCBI Taxonomy" id="33917"/>
    <lineage>
        <taxon>Bacteria</taxon>
        <taxon>Bacillati</taxon>
        <taxon>Actinomycetota</taxon>
        <taxon>Actinomycetes</taxon>
        <taxon>Micrococcales</taxon>
        <taxon>Microbacteriaceae</taxon>
        <taxon>Microbacterium</taxon>
    </lineage>
</organism>
<dbReference type="Gene3D" id="1.10.10.10">
    <property type="entry name" value="Winged helix-like DNA-binding domain superfamily/Winged helix DNA-binding domain"/>
    <property type="match status" value="1"/>
</dbReference>
<dbReference type="AlphaFoldDB" id="A0A9W6H2M2"/>
<accession>A0A9W6H2M2</accession>
<evidence type="ECO:0000313" key="5">
    <source>
        <dbReference type="EMBL" id="GLJ61501.1"/>
    </source>
</evidence>
<dbReference type="InterPro" id="IPR039422">
    <property type="entry name" value="MarR/SlyA-like"/>
</dbReference>
<reference evidence="5" key="2">
    <citation type="submission" date="2023-01" db="EMBL/GenBank/DDBJ databases">
        <authorList>
            <person name="Sun Q."/>
            <person name="Evtushenko L."/>
        </authorList>
    </citation>
    <scope>NUCLEOTIDE SEQUENCE</scope>
    <source>
        <strain evidence="5">VKM Ac-1020</strain>
    </source>
</reference>
<dbReference type="InterPro" id="IPR011991">
    <property type="entry name" value="ArsR-like_HTH"/>
</dbReference>
<dbReference type="InterPro" id="IPR023187">
    <property type="entry name" value="Tscrpt_reg_MarR-type_CS"/>
</dbReference>
<dbReference type="GO" id="GO:0003677">
    <property type="term" value="F:DNA binding"/>
    <property type="evidence" value="ECO:0007669"/>
    <property type="project" value="UniProtKB-KW"/>
</dbReference>
<dbReference type="CDD" id="cd00090">
    <property type="entry name" value="HTH_ARSR"/>
    <property type="match status" value="1"/>
</dbReference>
<name>A0A9W6H2M2_9MICO</name>
<dbReference type="SUPFAM" id="SSF46785">
    <property type="entry name" value="Winged helix' DNA-binding domain"/>
    <property type="match status" value="1"/>
</dbReference>
<feature type="domain" description="HTH marR-type" evidence="4">
    <location>
        <begin position="11"/>
        <end position="139"/>
    </location>
</feature>
<dbReference type="InterPro" id="IPR036390">
    <property type="entry name" value="WH_DNA-bd_sf"/>
</dbReference>
<dbReference type="SMART" id="SM00347">
    <property type="entry name" value="HTH_MARR"/>
    <property type="match status" value="1"/>
</dbReference>
<dbReference type="InterPro" id="IPR036388">
    <property type="entry name" value="WH-like_DNA-bd_sf"/>
</dbReference>
<dbReference type="RefSeq" id="WP_271173209.1">
    <property type="nucleotide sequence ID" value="NZ_BSEJ01000006.1"/>
</dbReference>
<dbReference type="PROSITE" id="PS50995">
    <property type="entry name" value="HTH_MARR_2"/>
    <property type="match status" value="1"/>
</dbReference>